<evidence type="ECO:0000313" key="2">
    <source>
        <dbReference type="Proteomes" id="UP000479190"/>
    </source>
</evidence>
<dbReference type="AlphaFoldDB" id="A0A6H5IWV4"/>
<protein>
    <submittedName>
        <fullName evidence="1">Uncharacterized protein</fullName>
    </submittedName>
</protein>
<accession>A0A6H5IWV4</accession>
<name>A0A6H5IWV4_9HYME</name>
<dbReference type="EMBL" id="CADCXV010001127">
    <property type="protein sequence ID" value="CAB0041649.1"/>
    <property type="molecule type" value="Genomic_DNA"/>
</dbReference>
<evidence type="ECO:0000313" key="1">
    <source>
        <dbReference type="EMBL" id="CAB0041649.1"/>
    </source>
</evidence>
<organism evidence="1 2">
    <name type="scientific">Trichogramma brassicae</name>
    <dbReference type="NCBI Taxonomy" id="86971"/>
    <lineage>
        <taxon>Eukaryota</taxon>
        <taxon>Metazoa</taxon>
        <taxon>Ecdysozoa</taxon>
        <taxon>Arthropoda</taxon>
        <taxon>Hexapoda</taxon>
        <taxon>Insecta</taxon>
        <taxon>Pterygota</taxon>
        <taxon>Neoptera</taxon>
        <taxon>Endopterygota</taxon>
        <taxon>Hymenoptera</taxon>
        <taxon>Apocrita</taxon>
        <taxon>Proctotrupomorpha</taxon>
        <taxon>Chalcidoidea</taxon>
        <taxon>Trichogrammatidae</taxon>
        <taxon>Trichogramma</taxon>
    </lineage>
</organism>
<keyword evidence="2" id="KW-1185">Reference proteome</keyword>
<dbReference type="Proteomes" id="UP000479190">
    <property type="component" value="Unassembled WGS sequence"/>
</dbReference>
<reference evidence="1 2" key="1">
    <citation type="submission" date="2020-02" db="EMBL/GenBank/DDBJ databases">
        <authorList>
            <person name="Ferguson B K."/>
        </authorList>
    </citation>
    <scope>NUCLEOTIDE SEQUENCE [LARGE SCALE GENOMIC DNA]</scope>
</reference>
<feature type="non-terminal residue" evidence="1">
    <location>
        <position position="411"/>
    </location>
</feature>
<gene>
    <name evidence="1" type="ORF">TBRA_LOCUS13314</name>
</gene>
<proteinExistence type="predicted"/>
<sequence length="411" mass="44927">MIFRVLIEKIPVSDVLTFQGSSTVLPHLLIYIYNVVQSLRGRDPHDRFASCVVSTRVQWENLILSKKYVATATRASSSDTCICILKVRLDGGGSSSSSSSSSSHQLAGSATLARRTDDNYMFTPAPVRLWDAELYDPMILQLSEIKNNLIGEKLKAIIRQHQNCINGARGKMPVMPRGRACSAATGARLPRNVNWRRSLELHNSEKMPSSASSYADSTIYSINILESRKYVEYRLLDSSRCNIGMCSRYVDVNASRVKLSADRWTRRAQSRTRMFDTYSAHILDRPAFPCTNIYRRVHCLFLCCCRAGATRAVLVRLVAAFRSSGYGGGGGGSGGGGATAIRASSDSLCQCNLNGDIGQIVDPSHDITHTQGQRLLHRRAGASCASARPSSLNRSGAVVSIGSPGLTLTRR</sequence>